<organism evidence="8 9">
    <name type="scientific">Gossypium darwinii</name>
    <name type="common">Darwin's cotton</name>
    <name type="synonym">Gossypium barbadense var. darwinii</name>
    <dbReference type="NCBI Taxonomy" id="34276"/>
    <lineage>
        <taxon>Eukaryota</taxon>
        <taxon>Viridiplantae</taxon>
        <taxon>Streptophyta</taxon>
        <taxon>Embryophyta</taxon>
        <taxon>Tracheophyta</taxon>
        <taxon>Spermatophyta</taxon>
        <taxon>Magnoliopsida</taxon>
        <taxon>eudicotyledons</taxon>
        <taxon>Gunneridae</taxon>
        <taxon>Pentapetalae</taxon>
        <taxon>rosids</taxon>
        <taxon>malvids</taxon>
        <taxon>Malvales</taxon>
        <taxon>Malvaceae</taxon>
        <taxon>Malvoideae</taxon>
        <taxon>Gossypium</taxon>
    </lineage>
</organism>
<dbReference type="SMART" id="SM00954">
    <property type="entry name" value="RelA_SpoT"/>
    <property type="match status" value="1"/>
</dbReference>
<evidence type="ECO:0000256" key="1">
    <source>
        <dbReference type="ARBA" id="ARBA00007476"/>
    </source>
</evidence>
<dbReference type="PANTHER" id="PTHR21262:SF12">
    <property type="entry name" value="GTP DIPHOSPHOKINASE CRSH, CHLOROPLASTIC-RELATED"/>
    <property type="match status" value="1"/>
</dbReference>
<dbReference type="Gene3D" id="1.10.238.10">
    <property type="entry name" value="EF-hand"/>
    <property type="match status" value="1"/>
</dbReference>
<comment type="similarity">
    <text evidence="1">Belongs to the RelA/SpoT family.</text>
</comment>
<dbReference type="GO" id="GO:0015969">
    <property type="term" value="P:guanosine tetraphosphate metabolic process"/>
    <property type="evidence" value="ECO:0007669"/>
    <property type="project" value="InterPro"/>
</dbReference>
<dbReference type="PROSITE" id="PS50222">
    <property type="entry name" value="EF_HAND_2"/>
    <property type="match status" value="2"/>
</dbReference>
<dbReference type="SMART" id="SM00054">
    <property type="entry name" value="EFh"/>
    <property type="match status" value="2"/>
</dbReference>
<name>A0A5D2B0Y7_GOSDA</name>
<dbReference type="SUPFAM" id="SSF47473">
    <property type="entry name" value="EF-hand"/>
    <property type="match status" value="1"/>
</dbReference>
<feature type="domain" description="EF-hand" evidence="6">
    <location>
        <begin position="347"/>
        <end position="376"/>
    </location>
</feature>
<evidence type="ECO:0000259" key="6">
    <source>
        <dbReference type="PROSITE" id="PS50222"/>
    </source>
</evidence>
<sequence>MDAEVISAGLLIQVVEAGAISIYQVRDRIGIGTAHLLHESLRLKNIPSKVDVLDDDSAAALRKFCLTYYDIRALILDLAVKLDTMRHLDYLPRYQQQMLSLEVLKIYSPLAHAVGTNYLSLELEDLSFRYLFPYSYLYVDTWLRSHKTGNKSLIDIYKEELLQALKADPILADMVNGISVKGRYKSRYSTMKKLLRDGRKPEEVNDVLGLRVILNPRSGIDMSQVGERACYRTHEIVQSLWKEMPHRTKDYIARPKANGYKSLHMAVDVSDNGTPRPLMEIQIRTTEMDMLATGGTAAHSLYKGGLTDPEEAKRLKTIMIAAAELAALRLKDFPSTIHKGIEFGQGDEVFRLLDKNGDGKISIEELMEVMEELGASGEDAREMMQLLDSNSDGSLSTDEFDLFQKQVEFMRNLEDKDVKYKAMLNDKLQLADNSGLIQVYSKEFGDRLAN</sequence>
<evidence type="ECO:0000259" key="7">
    <source>
        <dbReference type="PROSITE" id="PS51831"/>
    </source>
</evidence>
<dbReference type="Proteomes" id="UP000323506">
    <property type="component" value="Chromosome D10"/>
</dbReference>
<dbReference type="Pfam" id="PF04607">
    <property type="entry name" value="RelA_SpoT"/>
    <property type="match status" value="1"/>
</dbReference>
<dbReference type="FunFam" id="1.10.238.10:FF:000287">
    <property type="entry name" value="Probable GTP diphosphokinase CRSH, chloroplastic"/>
    <property type="match status" value="1"/>
</dbReference>
<evidence type="ECO:0000256" key="3">
    <source>
        <dbReference type="ARBA" id="ARBA00022837"/>
    </source>
</evidence>
<evidence type="ECO:0000256" key="2">
    <source>
        <dbReference type="ARBA" id="ARBA00013251"/>
    </source>
</evidence>
<dbReference type="PANTHER" id="PTHR21262">
    <property type="entry name" value="GUANOSINE-3',5'-BIS DIPHOSPHATE 3'-PYROPHOSPHOHYDROLASE"/>
    <property type="match status" value="1"/>
</dbReference>
<dbReference type="EMBL" id="CM017710">
    <property type="protein sequence ID" value="TYG51007.1"/>
    <property type="molecule type" value="Genomic_DNA"/>
</dbReference>
<dbReference type="Gene3D" id="3.30.460.10">
    <property type="entry name" value="Beta Polymerase, domain 2"/>
    <property type="match status" value="1"/>
</dbReference>
<dbReference type="SUPFAM" id="SSF109604">
    <property type="entry name" value="HD-domain/PDEase-like"/>
    <property type="match status" value="1"/>
</dbReference>
<dbReference type="GO" id="GO:0005525">
    <property type="term" value="F:GTP binding"/>
    <property type="evidence" value="ECO:0007669"/>
    <property type="project" value="UniProtKB-KW"/>
</dbReference>
<dbReference type="InterPro" id="IPR043519">
    <property type="entry name" value="NT_sf"/>
</dbReference>
<accession>A0A5D2B0Y7</accession>
<evidence type="ECO:0000313" key="9">
    <source>
        <dbReference type="Proteomes" id="UP000323506"/>
    </source>
</evidence>
<protein>
    <recommendedName>
        <fullName evidence="2">GTP diphosphokinase</fullName>
        <ecNumber evidence="2">2.7.6.5</ecNumber>
    </recommendedName>
</protein>
<keyword evidence="4" id="KW-0346">Stress response</keyword>
<dbReference type="CDD" id="cd00051">
    <property type="entry name" value="EFh"/>
    <property type="match status" value="1"/>
</dbReference>
<dbReference type="InterPro" id="IPR002048">
    <property type="entry name" value="EF_hand_dom"/>
</dbReference>
<dbReference type="PROSITE" id="PS51831">
    <property type="entry name" value="HD"/>
    <property type="match status" value="1"/>
</dbReference>
<dbReference type="EC" id="2.7.6.5" evidence="2"/>
<dbReference type="PROSITE" id="PS00018">
    <property type="entry name" value="EF_HAND_1"/>
    <property type="match status" value="2"/>
</dbReference>
<dbReference type="InterPro" id="IPR006674">
    <property type="entry name" value="HD_domain"/>
</dbReference>
<feature type="domain" description="HD" evidence="7">
    <location>
        <begin position="1"/>
        <end position="85"/>
    </location>
</feature>
<evidence type="ECO:0000256" key="5">
    <source>
        <dbReference type="ARBA" id="ARBA00023134"/>
    </source>
</evidence>
<proteinExistence type="inferred from homology"/>
<keyword evidence="5" id="KW-0547">Nucleotide-binding</keyword>
<keyword evidence="3" id="KW-0106">Calcium</keyword>
<dbReference type="FunFam" id="3.30.460.10:FF:000025">
    <property type="entry name" value="probable GTP diphosphokinase CRSH, chloroplastic"/>
    <property type="match status" value="1"/>
</dbReference>
<dbReference type="AlphaFoldDB" id="A0A5D2B0Y7"/>
<dbReference type="InterPro" id="IPR007685">
    <property type="entry name" value="RelA_SpoT"/>
</dbReference>
<dbReference type="Pfam" id="PF13499">
    <property type="entry name" value="EF-hand_7"/>
    <property type="match status" value="1"/>
</dbReference>
<gene>
    <name evidence="8" type="ORF">ES288_D10G221600v1</name>
</gene>
<keyword evidence="5" id="KW-0342">GTP-binding</keyword>
<reference evidence="8 9" key="1">
    <citation type="submission" date="2019-06" db="EMBL/GenBank/DDBJ databases">
        <title>WGS assembly of Gossypium darwinii.</title>
        <authorList>
            <person name="Chen Z.J."/>
            <person name="Sreedasyam A."/>
            <person name="Ando A."/>
            <person name="Song Q."/>
            <person name="De L."/>
            <person name="Hulse-Kemp A."/>
            <person name="Ding M."/>
            <person name="Ye W."/>
            <person name="Kirkbride R."/>
            <person name="Jenkins J."/>
            <person name="Plott C."/>
            <person name="Lovell J."/>
            <person name="Lin Y.-M."/>
            <person name="Vaughn R."/>
            <person name="Liu B."/>
            <person name="Li W."/>
            <person name="Simpson S."/>
            <person name="Scheffler B."/>
            <person name="Saski C."/>
            <person name="Grover C."/>
            <person name="Hu G."/>
            <person name="Conover J."/>
            <person name="Carlson J."/>
            <person name="Shu S."/>
            <person name="Boston L."/>
            <person name="Williams M."/>
            <person name="Peterson D."/>
            <person name="Mcgee K."/>
            <person name="Jones D."/>
            <person name="Wendel J."/>
            <person name="Stelly D."/>
            <person name="Grimwood J."/>
            <person name="Schmutz J."/>
        </authorList>
    </citation>
    <scope>NUCLEOTIDE SEQUENCE [LARGE SCALE GENOMIC DNA]</scope>
    <source>
        <strain evidence="8">1808015.09</strain>
    </source>
</reference>
<feature type="domain" description="EF-hand" evidence="6">
    <location>
        <begin position="378"/>
        <end position="410"/>
    </location>
</feature>
<dbReference type="InterPro" id="IPR011992">
    <property type="entry name" value="EF-hand-dom_pair"/>
</dbReference>
<dbReference type="GO" id="GO:0005509">
    <property type="term" value="F:calcium ion binding"/>
    <property type="evidence" value="ECO:0007669"/>
    <property type="project" value="InterPro"/>
</dbReference>
<dbReference type="GO" id="GO:0008728">
    <property type="term" value="F:GTP diphosphokinase activity"/>
    <property type="evidence" value="ECO:0007669"/>
    <property type="project" value="UniProtKB-EC"/>
</dbReference>
<keyword evidence="9" id="KW-1185">Reference proteome</keyword>
<dbReference type="Gene3D" id="1.10.3210.10">
    <property type="entry name" value="Hypothetical protein af1432"/>
    <property type="match status" value="1"/>
</dbReference>
<dbReference type="Pfam" id="PF13328">
    <property type="entry name" value="HD_4"/>
    <property type="match status" value="1"/>
</dbReference>
<dbReference type="InterPro" id="IPR018247">
    <property type="entry name" value="EF_Hand_1_Ca_BS"/>
</dbReference>
<dbReference type="CDD" id="cd05399">
    <property type="entry name" value="NT_Rel-Spo_like"/>
    <property type="match status" value="1"/>
</dbReference>
<dbReference type="SUPFAM" id="SSF81301">
    <property type="entry name" value="Nucleotidyltransferase"/>
    <property type="match status" value="1"/>
</dbReference>
<evidence type="ECO:0000313" key="8">
    <source>
        <dbReference type="EMBL" id="TYG51007.1"/>
    </source>
</evidence>
<evidence type="ECO:0000256" key="4">
    <source>
        <dbReference type="ARBA" id="ARBA00023016"/>
    </source>
</evidence>